<evidence type="ECO:0000313" key="2">
    <source>
        <dbReference type="Proteomes" id="UP001604277"/>
    </source>
</evidence>
<keyword evidence="2" id="KW-1185">Reference proteome</keyword>
<reference evidence="2" key="1">
    <citation type="submission" date="2024-07" db="EMBL/GenBank/DDBJ databases">
        <title>Two chromosome-level genome assemblies of Korean endemic species Abeliophyllum distichum and Forsythia ovata (Oleaceae).</title>
        <authorList>
            <person name="Jang H."/>
        </authorList>
    </citation>
    <scope>NUCLEOTIDE SEQUENCE [LARGE SCALE GENOMIC DNA]</scope>
</reference>
<sequence length="270" mass="30450">MGSYGMLASKALITDMLVFIQDEKEKRAALAVQLNIIHLLAEMNVVVNNPEQTIVIIQSYVWKKVKSSDMPTIEFGSEAEEIASPKAIRNYSHLQLTPVCEEMKPKNGAISLLLNFDDIFSSQKQSRGCSNPDSISSFVALLSSFVSNSKLSNGHGGCQFKIRGIHCYFTCSIMVDEIYSLQRTPFSYFIRKNKSFLYPYVHNMDGFFMAKQDELHDYIFENGNYVLLDSNQPMPEAPTEEATSENAQAYKNTVIIVTLQHVMFAVCYLS</sequence>
<dbReference type="EMBL" id="JBFOLJ010000006">
    <property type="protein sequence ID" value="KAL2529040.1"/>
    <property type="molecule type" value="Genomic_DNA"/>
</dbReference>
<dbReference type="Proteomes" id="UP001604277">
    <property type="component" value="Unassembled WGS sequence"/>
</dbReference>
<comment type="caution">
    <text evidence="1">The sequence shown here is derived from an EMBL/GenBank/DDBJ whole genome shotgun (WGS) entry which is preliminary data.</text>
</comment>
<protein>
    <submittedName>
        <fullName evidence="1">Uncharacterized protein</fullName>
    </submittedName>
</protein>
<dbReference type="AlphaFoldDB" id="A0ABD1UWZ9"/>
<gene>
    <name evidence="1" type="ORF">Fot_21641</name>
</gene>
<proteinExistence type="predicted"/>
<name>A0ABD1UWZ9_9LAMI</name>
<organism evidence="1 2">
    <name type="scientific">Forsythia ovata</name>
    <dbReference type="NCBI Taxonomy" id="205694"/>
    <lineage>
        <taxon>Eukaryota</taxon>
        <taxon>Viridiplantae</taxon>
        <taxon>Streptophyta</taxon>
        <taxon>Embryophyta</taxon>
        <taxon>Tracheophyta</taxon>
        <taxon>Spermatophyta</taxon>
        <taxon>Magnoliopsida</taxon>
        <taxon>eudicotyledons</taxon>
        <taxon>Gunneridae</taxon>
        <taxon>Pentapetalae</taxon>
        <taxon>asterids</taxon>
        <taxon>lamiids</taxon>
        <taxon>Lamiales</taxon>
        <taxon>Oleaceae</taxon>
        <taxon>Forsythieae</taxon>
        <taxon>Forsythia</taxon>
    </lineage>
</organism>
<evidence type="ECO:0000313" key="1">
    <source>
        <dbReference type="EMBL" id="KAL2529040.1"/>
    </source>
</evidence>
<accession>A0ABD1UWZ9</accession>